<proteinExistence type="predicted"/>
<dbReference type="InterPro" id="IPR003593">
    <property type="entry name" value="AAA+_ATPase"/>
</dbReference>
<dbReference type="Proteomes" id="UP000294933">
    <property type="component" value="Unassembled WGS sequence"/>
</dbReference>
<dbReference type="VEuPathDB" id="FungiDB:BD410DRAFT_707604"/>
<dbReference type="Pfam" id="PF00005">
    <property type="entry name" value="ABC_tran"/>
    <property type="match status" value="1"/>
</dbReference>
<dbReference type="OrthoDB" id="6500128at2759"/>
<dbReference type="PROSITE" id="PS50893">
    <property type="entry name" value="ABC_TRANSPORTER_2"/>
    <property type="match status" value="1"/>
</dbReference>
<keyword evidence="5" id="KW-1133">Transmembrane helix</keyword>
<protein>
    <submittedName>
        <fullName evidence="8">P-loop containing nucleoside triphosphate hydrolase protein</fullName>
    </submittedName>
</protein>
<evidence type="ECO:0000256" key="6">
    <source>
        <dbReference type="ARBA" id="ARBA00023136"/>
    </source>
</evidence>
<keyword evidence="6" id="KW-0472">Membrane</keyword>
<evidence type="ECO:0000256" key="4">
    <source>
        <dbReference type="ARBA" id="ARBA00022840"/>
    </source>
</evidence>
<dbReference type="PANTHER" id="PTHR24221">
    <property type="entry name" value="ATP-BINDING CASSETTE SUB-FAMILY B"/>
    <property type="match status" value="1"/>
</dbReference>
<dbReference type="InterPro" id="IPR039421">
    <property type="entry name" value="Type_1_exporter"/>
</dbReference>
<comment type="subcellular location">
    <subcellularLocation>
        <location evidence="1">Membrane</location>
        <topology evidence="1">Multi-pass membrane protein</topology>
    </subcellularLocation>
</comment>
<feature type="domain" description="ABC transporter" evidence="7">
    <location>
        <begin position="38"/>
        <end position="253"/>
    </location>
</feature>
<organism evidence="8 9">
    <name type="scientific">Rickenella mellea</name>
    <dbReference type="NCBI Taxonomy" id="50990"/>
    <lineage>
        <taxon>Eukaryota</taxon>
        <taxon>Fungi</taxon>
        <taxon>Dikarya</taxon>
        <taxon>Basidiomycota</taxon>
        <taxon>Agaricomycotina</taxon>
        <taxon>Agaricomycetes</taxon>
        <taxon>Hymenochaetales</taxon>
        <taxon>Rickenellaceae</taxon>
        <taxon>Rickenella</taxon>
    </lineage>
</organism>
<keyword evidence="2" id="KW-0812">Transmembrane</keyword>
<gene>
    <name evidence="8" type="ORF">BD410DRAFT_707604</name>
</gene>
<name>A0A4Y7Q7T2_9AGAM</name>
<evidence type="ECO:0000313" key="8">
    <source>
        <dbReference type="EMBL" id="TDL23485.1"/>
    </source>
</evidence>
<keyword evidence="9" id="KW-1185">Reference proteome</keyword>
<keyword evidence="4" id="KW-0067">ATP-binding</keyword>
<dbReference type="SUPFAM" id="SSF52540">
    <property type="entry name" value="P-loop containing nucleoside triphosphate hydrolases"/>
    <property type="match status" value="1"/>
</dbReference>
<reference evidence="8 9" key="1">
    <citation type="submission" date="2018-06" db="EMBL/GenBank/DDBJ databases">
        <title>A transcriptomic atlas of mushroom development highlights an independent origin of complex multicellularity.</title>
        <authorList>
            <consortium name="DOE Joint Genome Institute"/>
            <person name="Krizsan K."/>
            <person name="Almasi E."/>
            <person name="Merenyi Z."/>
            <person name="Sahu N."/>
            <person name="Viragh M."/>
            <person name="Koszo T."/>
            <person name="Mondo S."/>
            <person name="Kiss B."/>
            <person name="Balint B."/>
            <person name="Kues U."/>
            <person name="Barry K."/>
            <person name="Hegedus J.C."/>
            <person name="Henrissat B."/>
            <person name="Johnson J."/>
            <person name="Lipzen A."/>
            <person name="Ohm R."/>
            <person name="Nagy I."/>
            <person name="Pangilinan J."/>
            <person name="Yan J."/>
            <person name="Xiong Y."/>
            <person name="Grigoriev I.V."/>
            <person name="Hibbett D.S."/>
            <person name="Nagy L.G."/>
        </authorList>
    </citation>
    <scope>NUCLEOTIDE SEQUENCE [LARGE SCALE GENOMIC DNA]</scope>
    <source>
        <strain evidence="8 9">SZMC22713</strain>
    </source>
</reference>
<accession>A0A4Y7Q7T2</accession>
<feature type="non-terminal residue" evidence="8">
    <location>
        <position position="253"/>
    </location>
</feature>
<feature type="non-terminal residue" evidence="8">
    <location>
        <position position="1"/>
    </location>
</feature>
<keyword evidence="8" id="KW-0378">Hydrolase</keyword>
<dbReference type="InterPro" id="IPR036640">
    <property type="entry name" value="ABC1_TM_sf"/>
</dbReference>
<dbReference type="InterPro" id="IPR027417">
    <property type="entry name" value="P-loop_NTPase"/>
</dbReference>
<evidence type="ECO:0000259" key="7">
    <source>
        <dbReference type="PROSITE" id="PS50893"/>
    </source>
</evidence>
<keyword evidence="3" id="KW-0547">Nucleotide-binding</keyword>
<dbReference type="GO" id="GO:0016887">
    <property type="term" value="F:ATP hydrolysis activity"/>
    <property type="evidence" value="ECO:0007669"/>
    <property type="project" value="InterPro"/>
</dbReference>
<evidence type="ECO:0000256" key="2">
    <source>
        <dbReference type="ARBA" id="ARBA00022692"/>
    </source>
</evidence>
<dbReference type="AlphaFoldDB" id="A0A4Y7Q7T2"/>
<dbReference type="Gene3D" id="1.20.1560.10">
    <property type="entry name" value="ABC transporter type 1, transmembrane domain"/>
    <property type="match status" value="1"/>
</dbReference>
<dbReference type="SMART" id="SM00382">
    <property type="entry name" value="AAA"/>
    <property type="match status" value="1"/>
</dbReference>
<sequence>QRIAKSTQATRDFNKFLNLSTETDESHGTLRPPITGDVQFHDVSFSYPKRPEAPVVQHALLRIANGECVAIVGASGFGKSTVAALLQRLYGTITIGNSLLGATDVKHLRHNIAVVSQNPTIFDATIAENISYESKSMSMEDTHRAARAAHVHDFIVSLPKGYDTMVGENASLISDEQPQRLSIAHALARLLRIRILNECTSALDPGNQAATVETIRSAKVGCTTLVVTHKLQIVQMCDRILVMHDGYTLSLGT</sequence>
<evidence type="ECO:0000256" key="1">
    <source>
        <dbReference type="ARBA" id="ARBA00004141"/>
    </source>
</evidence>
<dbReference type="PANTHER" id="PTHR24221:SF648">
    <property type="entry name" value="ABC-TYPE TRANSPORTER ATR1"/>
    <property type="match status" value="1"/>
</dbReference>
<dbReference type="GO" id="GO:0042626">
    <property type="term" value="F:ATPase-coupled transmembrane transporter activity"/>
    <property type="evidence" value="ECO:0007669"/>
    <property type="project" value="TreeGrafter"/>
</dbReference>
<evidence type="ECO:0000256" key="3">
    <source>
        <dbReference type="ARBA" id="ARBA00022741"/>
    </source>
</evidence>
<dbReference type="EMBL" id="ML170170">
    <property type="protein sequence ID" value="TDL23485.1"/>
    <property type="molecule type" value="Genomic_DNA"/>
</dbReference>
<dbReference type="Gene3D" id="3.40.50.300">
    <property type="entry name" value="P-loop containing nucleotide triphosphate hydrolases"/>
    <property type="match status" value="1"/>
</dbReference>
<dbReference type="GO" id="GO:0005524">
    <property type="term" value="F:ATP binding"/>
    <property type="evidence" value="ECO:0007669"/>
    <property type="project" value="UniProtKB-KW"/>
</dbReference>
<evidence type="ECO:0000313" key="9">
    <source>
        <dbReference type="Proteomes" id="UP000294933"/>
    </source>
</evidence>
<evidence type="ECO:0000256" key="5">
    <source>
        <dbReference type="ARBA" id="ARBA00022989"/>
    </source>
</evidence>
<dbReference type="STRING" id="50990.A0A4Y7Q7T2"/>
<dbReference type="InterPro" id="IPR003439">
    <property type="entry name" value="ABC_transporter-like_ATP-bd"/>
</dbReference>
<dbReference type="GO" id="GO:0016020">
    <property type="term" value="C:membrane"/>
    <property type="evidence" value="ECO:0007669"/>
    <property type="project" value="UniProtKB-SubCell"/>
</dbReference>